<dbReference type="Proteomes" id="UP001054854">
    <property type="component" value="Unassembled WGS sequence"/>
</dbReference>
<evidence type="ECO:0000256" key="2">
    <source>
        <dbReference type="ARBA" id="ARBA00023125"/>
    </source>
</evidence>
<sequence>MTGPTVPPQRATHSPGAAGWASPESAGQSVGVLEKTAAILDVIERGSASSAEIAEAAGISRGTVFRLVGAMARLGLVAQERGRITLGPRIAQLAAAGDGVPAANAWADRLVALREATGAFAVRLHQLHSPATRVCIAEALDLHASQRSQLGILAPLRADPVTVTFLAWQSSQPGGARVPAAVPYRDETLTRTRRRGWAQGFSGRDHCVAIVAAPVLDRRGRAVAVLEISGPVAVLTATPGRTHGRSLIAVASESDVISECLYRRGAAVPGATAQTVSSLHLLTTTRRTG</sequence>
<dbReference type="InterPro" id="IPR036388">
    <property type="entry name" value="WH-like_DNA-bd_sf"/>
</dbReference>
<organism evidence="7 8">
    <name type="scientific">Streptomyces hygroscopicus</name>
    <dbReference type="NCBI Taxonomy" id="1912"/>
    <lineage>
        <taxon>Bacteria</taxon>
        <taxon>Bacillati</taxon>
        <taxon>Actinomycetota</taxon>
        <taxon>Actinomycetes</taxon>
        <taxon>Kitasatosporales</taxon>
        <taxon>Streptomycetaceae</taxon>
        <taxon>Streptomyces</taxon>
        <taxon>Streptomyces violaceusniger group</taxon>
    </lineage>
</organism>
<feature type="domain" description="IclR-ED" evidence="6">
    <location>
        <begin position="70"/>
        <end position="263"/>
    </location>
</feature>
<dbReference type="InterPro" id="IPR005471">
    <property type="entry name" value="Tscrpt_reg_IclR_N"/>
</dbReference>
<dbReference type="InterPro" id="IPR029016">
    <property type="entry name" value="GAF-like_dom_sf"/>
</dbReference>
<protein>
    <submittedName>
        <fullName evidence="7">IclR family transcriptional regulator</fullName>
    </submittedName>
</protein>
<dbReference type="Gene3D" id="3.30.450.40">
    <property type="match status" value="1"/>
</dbReference>
<evidence type="ECO:0000256" key="4">
    <source>
        <dbReference type="SAM" id="MobiDB-lite"/>
    </source>
</evidence>
<evidence type="ECO:0000313" key="8">
    <source>
        <dbReference type="Proteomes" id="UP001054854"/>
    </source>
</evidence>
<feature type="region of interest" description="Disordered" evidence="4">
    <location>
        <begin position="1"/>
        <end position="25"/>
    </location>
</feature>
<dbReference type="SUPFAM" id="SSF46785">
    <property type="entry name" value="Winged helix' DNA-binding domain"/>
    <property type="match status" value="1"/>
</dbReference>
<dbReference type="EMBL" id="BNEK01000003">
    <property type="protein sequence ID" value="GHJ28870.1"/>
    <property type="molecule type" value="Genomic_DNA"/>
</dbReference>
<reference evidence="7" key="1">
    <citation type="submission" date="2024-05" db="EMBL/GenBank/DDBJ databases">
        <title>Whole genome shotgun sequence of Streptomyces hygroscopicus NBRC 113678.</title>
        <authorList>
            <person name="Komaki H."/>
            <person name="Tamura T."/>
        </authorList>
    </citation>
    <scope>NUCLEOTIDE SEQUENCE</scope>
    <source>
        <strain evidence="7">N11-34</strain>
    </source>
</reference>
<dbReference type="SUPFAM" id="SSF55781">
    <property type="entry name" value="GAF domain-like"/>
    <property type="match status" value="1"/>
</dbReference>
<dbReference type="PANTHER" id="PTHR30136">
    <property type="entry name" value="HELIX-TURN-HELIX TRANSCRIPTIONAL REGULATOR, ICLR FAMILY"/>
    <property type="match status" value="1"/>
</dbReference>
<comment type="caution">
    <text evidence="7">The sequence shown here is derived from an EMBL/GenBank/DDBJ whole genome shotgun (WGS) entry which is preliminary data.</text>
</comment>
<accession>A0ABQ3TZU6</accession>
<keyword evidence="8" id="KW-1185">Reference proteome</keyword>
<dbReference type="Gene3D" id="1.10.10.10">
    <property type="entry name" value="Winged helix-like DNA-binding domain superfamily/Winged helix DNA-binding domain"/>
    <property type="match status" value="1"/>
</dbReference>
<dbReference type="PROSITE" id="PS51077">
    <property type="entry name" value="HTH_ICLR"/>
    <property type="match status" value="1"/>
</dbReference>
<dbReference type="InterPro" id="IPR050707">
    <property type="entry name" value="HTH_MetabolicPath_Reg"/>
</dbReference>
<dbReference type="InterPro" id="IPR014757">
    <property type="entry name" value="Tscrpt_reg_IclR_C"/>
</dbReference>
<evidence type="ECO:0000259" key="6">
    <source>
        <dbReference type="PROSITE" id="PS51078"/>
    </source>
</evidence>
<name>A0ABQ3TZU6_STRHY</name>
<keyword evidence="2" id="KW-0238">DNA-binding</keyword>
<keyword evidence="1" id="KW-0805">Transcription regulation</keyword>
<evidence type="ECO:0000256" key="1">
    <source>
        <dbReference type="ARBA" id="ARBA00023015"/>
    </source>
</evidence>
<dbReference type="PANTHER" id="PTHR30136:SF39">
    <property type="entry name" value="TRANSCRIPTIONAL REGULATORY PROTEIN"/>
    <property type="match status" value="1"/>
</dbReference>
<proteinExistence type="predicted"/>
<evidence type="ECO:0000256" key="3">
    <source>
        <dbReference type="ARBA" id="ARBA00023163"/>
    </source>
</evidence>
<evidence type="ECO:0000259" key="5">
    <source>
        <dbReference type="PROSITE" id="PS51077"/>
    </source>
</evidence>
<gene>
    <name evidence="7" type="ORF">TPA0910_33030</name>
</gene>
<dbReference type="InterPro" id="IPR036390">
    <property type="entry name" value="WH_DNA-bd_sf"/>
</dbReference>
<feature type="domain" description="HTH iclR-type" evidence="5">
    <location>
        <begin position="30"/>
        <end position="88"/>
    </location>
</feature>
<dbReference type="SMART" id="SM00346">
    <property type="entry name" value="HTH_ICLR"/>
    <property type="match status" value="1"/>
</dbReference>
<dbReference type="PROSITE" id="PS51078">
    <property type="entry name" value="ICLR_ED"/>
    <property type="match status" value="1"/>
</dbReference>
<dbReference type="Pfam" id="PF09339">
    <property type="entry name" value="HTH_IclR"/>
    <property type="match status" value="1"/>
</dbReference>
<evidence type="ECO:0000313" key="7">
    <source>
        <dbReference type="EMBL" id="GHJ28870.1"/>
    </source>
</evidence>
<keyword evidence="3" id="KW-0804">Transcription</keyword>